<reference evidence="2" key="1">
    <citation type="journal article" date="2022" name="bioRxiv">
        <title>Sequencing and chromosome-scale assembly of the giantPleurodeles waltlgenome.</title>
        <authorList>
            <person name="Brown T."/>
            <person name="Elewa A."/>
            <person name="Iarovenko S."/>
            <person name="Subramanian E."/>
            <person name="Araus A.J."/>
            <person name="Petzold A."/>
            <person name="Susuki M."/>
            <person name="Suzuki K.-i.T."/>
            <person name="Hayashi T."/>
            <person name="Toyoda A."/>
            <person name="Oliveira C."/>
            <person name="Osipova E."/>
            <person name="Leigh N.D."/>
            <person name="Simon A."/>
            <person name="Yun M.H."/>
        </authorList>
    </citation>
    <scope>NUCLEOTIDE SEQUENCE</scope>
    <source>
        <strain evidence="2">20211129_DDA</strain>
        <tissue evidence="2">Liver</tissue>
    </source>
</reference>
<evidence type="ECO:0000313" key="3">
    <source>
        <dbReference type="Proteomes" id="UP001066276"/>
    </source>
</evidence>
<evidence type="ECO:0000256" key="1">
    <source>
        <dbReference type="SAM" id="MobiDB-lite"/>
    </source>
</evidence>
<protein>
    <submittedName>
        <fullName evidence="2">Uncharacterized protein</fullName>
    </submittedName>
</protein>
<organism evidence="2 3">
    <name type="scientific">Pleurodeles waltl</name>
    <name type="common">Iberian ribbed newt</name>
    <dbReference type="NCBI Taxonomy" id="8319"/>
    <lineage>
        <taxon>Eukaryota</taxon>
        <taxon>Metazoa</taxon>
        <taxon>Chordata</taxon>
        <taxon>Craniata</taxon>
        <taxon>Vertebrata</taxon>
        <taxon>Euteleostomi</taxon>
        <taxon>Amphibia</taxon>
        <taxon>Batrachia</taxon>
        <taxon>Caudata</taxon>
        <taxon>Salamandroidea</taxon>
        <taxon>Salamandridae</taxon>
        <taxon>Pleurodelinae</taxon>
        <taxon>Pleurodeles</taxon>
    </lineage>
</organism>
<dbReference type="EMBL" id="JANPWB010000009">
    <property type="protein sequence ID" value="KAJ1149797.1"/>
    <property type="molecule type" value="Genomic_DNA"/>
</dbReference>
<dbReference type="Gene3D" id="3.60.10.10">
    <property type="entry name" value="Endonuclease/exonuclease/phosphatase"/>
    <property type="match status" value="1"/>
</dbReference>
<evidence type="ECO:0000313" key="2">
    <source>
        <dbReference type="EMBL" id="KAJ1149797.1"/>
    </source>
</evidence>
<sequence>MAISLFTLNVRNIKSQVMRVGTLSFLATQDRDICFLQKCEIPYAQLYSQLAWQWTHRPSLSSGGNDCKSSGVAILIKGRHFTTNRVTEQVNGRVLVVYGSWSGMYVTSKLLMEMICERSLQDVIGRMGLNARNVSWSRSDISVCSRIDFLFTSPTVKSGQSSMVAIHYLDHRPVSFEGELTGKFPAGPGSWKLNCLLLENKELVANLRVAYVEWRDMRDLFHSTSEWWEWVKDRFRSFFQDASRAAAREKRRARNATPSSSRNFTLPTRNLQSGKEHIMKVVTDFHGELYSPKSSERSQVDSSLKGI</sequence>
<name>A0AAV7RD76_PLEWA</name>
<comment type="caution">
    <text evidence="2">The sequence shown here is derived from an EMBL/GenBank/DDBJ whole genome shotgun (WGS) entry which is preliminary data.</text>
</comment>
<dbReference type="SUPFAM" id="SSF56219">
    <property type="entry name" value="DNase I-like"/>
    <property type="match status" value="1"/>
</dbReference>
<dbReference type="InterPro" id="IPR036691">
    <property type="entry name" value="Endo/exonu/phosph_ase_sf"/>
</dbReference>
<keyword evidence="3" id="KW-1185">Reference proteome</keyword>
<gene>
    <name evidence="2" type="ORF">NDU88_002602</name>
</gene>
<feature type="region of interest" description="Disordered" evidence="1">
    <location>
        <begin position="249"/>
        <end position="268"/>
    </location>
</feature>
<dbReference type="Proteomes" id="UP001066276">
    <property type="component" value="Chromosome 5"/>
</dbReference>
<feature type="compositionally biased region" description="Polar residues" evidence="1">
    <location>
        <begin position="257"/>
        <end position="268"/>
    </location>
</feature>
<dbReference type="AlphaFoldDB" id="A0AAV7RD76"/>
<proteinExistence type="predicted"/>
<accession>A0AAV7RD76</accession>